<feature type="transmembrane region" description="Helical" evidence="8">
    <location>
        <begin position="244"/>
        <end position="263"/>
    </location>
</feature>
<dbReference type="EC" id="5.2.1.2" evidence="5"/>
<reference evidence="11 12" key="1">
    <citation type="submission" date="2024-04" db="EMBL/GenBank/DDBJ databases">
        <authorList>
            <person name="Rising A."/>
            <person name="Reimegard J."/>
            <person name="Sonavane S."/>
            <person name="Akerstrom W."/>
            <person name="Nylinder S."/>
            <person name="Hedman E."/>
            <person name="Kallberg Y."/>
        </authorList>
    </citation>
    <scope>NUCLEOTIDE SEQUENCE [LARGE SCALE GENOMIC DNA]</scope>
</reference>
<dbReference type="Gene3D" id="3.40.30.10">
    <property type="entry name" value="Glutaredoxin"/>
    <property type="match status" value="1"/>
</dbReference>
<keyword evidence="6" id="KW-0828">Tyrosine catabolism</keyword>
<keyword evidence="8" id="KW-1133">Transmembrane helix</keyword>
<dbReference type="InterPro" id="IPR005955">
    <property type="entry name" value="GST_Zeta"/>
</dbReference>
<comment type="caution">
    <text evidence="11">The sequence shown here is derived from an EMBL/GenBank/DDBJ whole genome shotgun (WGS) entry which is preliminary data.</text>
</comment>
<evidence type="ECO:0000256" key="1">
    <source>
        <dbReference type="ARBA" id="ARBA00001622"/>
    </source>
</evidence>
<dbReference type="PANTHER" id="PTHR42673">
    <property type="entry name" value="MALEYLACETOACETATE ISOMERASE"/>
    <property type="match status" value="1"/>
</dbReference>
<dbReference type="InterPro" id="IPR036282">
    <property type="entry name" value="Glutathione-S-Trfase_C_sf"/>
</dbReference>
<evidence type="ECO:0000256" key="3">
    <source>
        <dbReference type="ARBA" id="ARBA00004671"/>
    </source>
</evidence>
<name>A0AAV1Z912_9ARAC</name>
<dbReference type="InterPro" id="IPR034330">
    <property type="entry name" value="GST_Zeta_C"/>
</dbReference>
<comment type="pathway">
    <text evidence="3">Amino-acid degradation; L-phenylalanine degradation; acetoacetate and fumarate from L-phenylalanine: step 5/6.</text>
</comment>
<dbReference type="CDD" id="cd03042">
    <property type="entry name" value="GST_N_Zeta"/>
    <property type="match status" value="1"/>
</dbReference>
<dbReference type="FunFam" id="1.20.1050.10:FF:000010">
    <property type="entry name" value="Maleylacetoacetate isomerase isoform 1"/>
    <property type="match status" value="1"/>
</dbReference>
<dbReference type="SUPFAM" id="SSF52833">
    <property type="entry name" value="Thioredoxin-like"/>
    <property type="match status" value="1"/>
</dbReference>
<dbReference type="GO" id="GO:0006749">
    <property type="term" value="P:glutathione metabolic process"/>
    <property type="evidence" value="ECO:0007669"/>
    <property type="project" value="TreeGrafter"/>
</dbReference>
<keyword evidence="8" id="KW-0812">Transmembrane</keyword>
<sequence>TELDLKNDNSSLNTTLPIFTSTLNSYFASFEFTMAAAAAKPILYSYFLSSCSWRVRIALAYKGISYDYKGVDLKNNEHLSEEFLKINPCAQVPALVIDGNVLTHSTAILEYLEETVPDPPLLPKDPVQAAGVRKIVDAIACGIQPFHNDKVLQYIGPNSAMWAKHWIQSGFESIERILRNTHGKYCVGNDVTFADLCLVPQVFRATIYNVNMSDFPITRAVSSNLWDLNAFREAHPFQQPDYPVYYNLLVILIASLYSWRLLFLL</sequence>
<evidence type="ECO:0000256" key="6">
    <source>
        <dbReference type="ARBA" id="ARBA00022878"/>
    </source>
</evidence>
<evidence type="ECO:0000313" key="11">
    <source>
        <dbReference type="EMBL" id="CAL1268203.1"/>
    </source>
</evidence>
<dbReference type="NCBIfam" id="TIGR01262">
    <property type="entry name" value="maiA"/>
    <property type="match status" value="1"/>
</dbReference>
<dbReference type="GO" id="GO:0016034">
    <property type="term" value="F:maleylacetoacetate isomerase activity"/>
    <property type="evidence" value="ECO:0007669"/>
    <property type="project" value="UniProtKB-EC"/>
</dbReference>
<keyword evidence="7" id="KW-0585">Phenylalanine catabolism</keyword>
<dbReference type="InterPro" id="IPR036249">
    <property type="entry name" value="Thioredoxin-like_sf"/>
</dbReference>
<dbReference type="InterPro" id="IPR004045">
    <property type="entry name" value="Glutathione_S-Trfase_N"/>
</dbReference>
<comment type="similarity">
    <text evidence="4">Belongs to the GST superfamily. Zeta family.</text>
</comment>
<dbReference type="InterPro" id="IPR040079">
    <property type="entry name" value="Glutathione_S-Trfase"/>
</dbReference>
<dbReference type="GO" id="GO:0005739">
    <property type="term" value="C:mitochondrion"/>
    <property type="evidence" value="ECO:0007669"/>
    <property type="project" value="TreeGrafter"/>
</dbReference>
<dbReference type="GO" id="GO:0006572">
    <property type="term" value="P:L-tyrosine catabolic process"/>
    <property type="evidence" value="ECO:0007669"/>
    <property type="project" value="UniProtKB-KW"/>
</dbReference>
<evidence type="ECO:0000259" key="9">
    <source>
        <dbReference type="PROSITE" id="PS50404"/>
    </source>
</evidence>
<evidence type="ECO:0000256" key="4">
    <source>
        <dbReference type="ARBA" id="ARBA00010007"/>
    </source>
</evidence>
<keyword evidence="8" id="KW-0472">Membrane</keyword>
<dbReference type="SUPFAM" id="SSF47616">
    <property type="entry name" value="GST C-terminal domain-like"/>
    <property type="match status" value="1"/>
</dbReference>
<comment type="catalytic activity">
    <reaction evidence="1">
        <text>4-maleylacetoacetate = 4-fumarylacetoacetate</text>
        <dbReference type="Rhea" id="RHEA:14817"/>
        <dbReference type="ChEBI" id="CHEBI:17105"/>
        <dbReference type="ChEBI" id="CHEBI:18034"/>
        <dbReference type="EC" id="5.2.1.2"/>
    </reaction>
</comment>
<feature type="domain" description="GST C-terminal" evidence="10">
    <location>
        <begin position="125"/>
        <end position="244"/>
    </location>
</feature>
<dbReference type="InterPro" id="IPR034333">
    <property type="entry name" value="GST_Zeta_N"/>
</dbReference>
<dbReference type="PROSITE" id="PS50405">
    <property type="entry name" value="GST_CTER"/>
    <property type="match status" value="1"/>
</dbReference>
<keyword evidence="12" id="KW-1185">Reference proteome</keyword>
<comment type="cofactor">
    <cofactor evidence="2">
        <name>glutathione</name>
        <dbReference type="ChEBI" id="CHEBI:57925"/>
    </cofactor>
</comment>
<dbReference type="PROSITE" id="PS50404">
    <property type="entry name" value="GST_NTER"/>
    <property type="match status" value="1"/>
</dbReference>
<evidence type="ECO:0000313" key="12">
    <source>
        <dbReference type="Proteomes" id="UP001497382"/>
    </source>
</evidence>
<dbReference type="CDD" id="cd03191">
    <property type="entry name" value="GST_C_Zeta"/>
    <property type="match status" value="1"/>
</dbReference>
<organism evidence="11 12">
    <name type="scientific">Larinioides sclopetarius</name>
    <dbReference type="NCBI Taxonomy" id="280406"/>
    <lineage>
        <taxon>Eukaryota</taxon>
        <taxon>Metazoa</taxon>
        <taxon>Ecdysozoa</taxon>
        <taxon>Arthropoda</taxon>
        <taxon>Chelicerata</taxon>
        <taxon>Arachnida</taxon>
        <taxon>Araneae</taxon>
        <taxon>Araneomorphae</taxon>
        <taxon>Entelegynae</taxon>
        <taxon>Araneoidea</taxon>
        <taxon>Araneidae</taxon>
        <taxon>Larinioides</taxon>
    </lineage>
</organism>
<dbReference type="SFLD" id="SFLDG00358">
    <property type="entry name" value="Main_(cytGST)"/>
    <property type="match status" value="1"/>
</dbReference>
<dbReference type="Proteomes" id="UP001497382">
    <property type="component" value="Unassembled WGS sequence"/>
</dbReference>
<dbReference type="InterPro" id="IPR010987">
    <property type="entry name" value="Glutathione-S-Trfase_C-like"/>
</dbReference>
<dbReference type="GO" id="GO:0006559">
    <property type="term" value="P:L-phenylalanine catabolic process"/>
    <property type="evidence" value="ECO:0007669"/>
    <property type="project" value="UniProtKB-KW"/>
</dbReference>
<evidence type="ECO:0000259" key="10">
    <source>
        <dbReference type="PROSITE" id="PS50405"/>
    </source>
</evidence>
<feature type="non-terminal residue" evidence="11">
    <location>
        <position position="1"/>
    </location>
</feature>
<dbReference type="AlphaFoldDB" id="A0AAV1Z912"/>
<feature type="domain" description="GST N-terminal" evidence="9">
    <location>
        <begin position="39"/>
        <end position="120"/>
    </location>
</feature>
<accession>A0AAV1Z912</accession>
<protein>
    <recommendedName>
        <fullName evidence="5">maleylacetoacetate isomerase</fullName>
        <ecNumber evidence="5">5.2.1.2</ecNumber>
    </recommendedName>
</protein>
<evidence type="ECO:0000256" key="8">
    <source>
        <dbReference type="SAM" id="Phobius"/>
    </source>
</evidence>
<dbReference type="GO" id="GO:0004364">
    <property type="term" value="F:glutathione transferase activity"/>
    <property type="evidence" value="ECO:0007669"/>
    <property type="project" value="TreeGrafter"/>
</dbReference>
<evidence type="ECO:0000256" key="5">
    <source>
        <dbReference type="ARBA" id="ARBA00013199"/>
    </source>
</evidence>
<proteinExistence type="inferred from homology"/>
<evidence type="ECO:0000256" key="2">
    <source>
        <dbReference type="ARBA" id="ARBA00001955"/>
    </source>
</evidence>
<dbReference type="PANTHER" id="PTHR42673:SF4">
    <property type="entry name" value="MALEYLACETOACETATE ISOMERASE"/>
    <property type="match status" value="1"/>
</dbReference>
<gene>
    <name evidence="11" type="ORF">LARSCL_LOCUS4050</name>
</gene>
<dbReference type="SFLD" id="SFLDS00019">
    <property type="entry name" value="Glutathione_Transferase_(cytos"/>
    <property type="match status" value="1"/>
</dbReference>
<dbReference type="Gene3D" id="1.20.1050.10">
    <property type="match status" value="1"/>
</dbReference>
<dbReference type="Pfam" id="PF02798">
    <property type="entry name" value="GST_N"/>
    <property type="match status" value="1"/>
</dbReference>
<evidence type="ECO:0000256" key="7">
    <source>
        <dbReference type="ARBA" id="ARBA00023232"/>
    </source>
</evidence>
<dbReference type="EMBL" id="CAXIEN010000032">
    <property type="protein sequence ID" value="CAL1268203.1"/>
    <property type="molecule type" value="Genomic_DNA"/>
</dbReference>